<reference evidence="2 3" key="1">
    <citation type="submission" date="2018-08" db="EMBL/GenBank/DDBJ databases">
        <title>Comparative analysis of Prevotella intermedia strains.</title>
        <authorList>
            <person name="Moon J.-H."/>
            <person name="Lee J.-H."/>
        </authorList>
    </citation>
    <scope>NUCLEOTIDE SEQUENCE [LARGE SCALE GENOMIC DNA]</scope>
    <source>
        <strain evidence="2 3">ATCC 15033</strain>
    </source>
</reference>
<gene>
    <name evidence="2" type="ORF">D2S45_12455</name>
</gene>
<dbReference type="GO" id="GO:0009446">
    <property type="term" value="P:putrescine biosynthetic process"/>
    <property type="evidence" value="ECO:0007669"/>
    <property type="project" value="InterPro"/>
</dbReference>
<organism evidence="2 3">
    <name type="scientific">Prevotella intermedia</name>
    <dbReference type="NCBI Taxonomy" id="28131"/>
    <lineage>
        <taxon>Bacteria</taxon>
        <taxon>Pseudomonadati</taxon>
        <taxon>Bacteroidota</taxon>
        <taxon>Bacteroidia</taxon>
        <taxon>Bacteroidales</taxon>
        <taxon>Prevotellaceae</taxon>
        <taxon>Prevotella</taxon>
    </lineage>
</organism>
<dbReference type="RefSeq" id="WP_124140205.1">
    <property type="nucleotide sequence ID" value="NZ_QXEM01000018.1"/>
</dbReference>
<evidence type="ECO:0000256" key="1">
    <source>
        <dbReference type="ARBA" id="ARBA00022801"/>
    </source>
</evidence>
<dbReference type="GO" id="GO:0004668">
    <property type="term" value="F:protein-arginine deiminase activity"/>
    <property type="evidence" value="ECO:0007669"/>
    <property type="project" value="InterPro"/>
</dbReference>
<evidence type="ECO:0000313" key="2">
    <source>
        <dbReference type="EMBL" id="RRF86252.1"/>
    </source>
</evidence>
<dbReference type="EMBL" id="QXEN01000041">
    <property type="protein sequence ID" value="RRF86252.1"/>
    <property type="molecule type" value="Genomic_DNA"/>
</dbReference>
<proteinExistence type="predicted"/>
<keyword evidence="1" id="KW-0378">Hydrolase</keyword>
<dbReference type="Proteomes" id="UP000283868">
    <property type="component" value="Unassembled WGS sequence"/>
</dbReference>
<protein>
    <recommendedName>
        <fullName evidence="4">Agmatine deiminase</fullName>
    </recommendedName>
</protein>
<dbReference type="AlphaFoldDB" id="A0A424Z697"/>
<accession>A0A424Z697</accession>
<name>A0A424Z697_PREIN</name>
<evidence type="ECO:0008006" key="4">
    <source>
        <dbReference type="Google" id="ProtNLM"/>
    </source>
</evidence>
<sequence>MENLEATKVSGESVSSEHLNANKVYFATEVLNDSNVMPIYNKLCMVLDIYDVKHEIVEDPTTHTCKALKPAWIANNGKMADHVECLVRYIGNKRVLMTNCAEYNAEVAATLKEKLEADGYEVVELSYSSCAGVRDAKDMSWAYINYIQTSKVVIVPMQRAKEDKEALRQIKACFPDLAVVGVYAKPFFSDEGEFICYSKSIKENAIS</sequence>
<keyword evidence="3" id="KW-1185">Reference proteome</keyword>
<dbReference type="Pfam" id="PF04371">
    <property type="entry name" value="PAD_porph"/>
    <property type="match status" value="1"/>
</dbReference>
<evidence type="ECO:0000313" key="3">
    <source>
        <dbReference type="Proteomes" id="UP000283868"/>
    </source>
</evidence>
<dbReference type="SUPFAM" id="SSF55909">
    <property type="entry name" value="Pentein"/>
    <property type="match status" value="1"/>
</dbReference>
<dbReference type="Gene3D" id="3.75.10.10">
    <property type="entry name" value="L-arginine/glycine Amidinotransferase, Chain A"/>
    <property type="match status" value="1"/>
</dbReference>
<dbReference type="InterPro" id="IPR007466">
    <property type="entry name" value="Peptidyl-Arg-deiminase_porph"/>
</dbReference>
<comment type="caution">
    <text evidence="2">The sequence shown here is derived from an EMBL/GenBank/DDBJ whole genome shotgun (WGS) entry which is preliminary data.</text>
</comment>